<dbReference type="Proteomes" id="UP000467700">
    <property type="component" value="Unassembled WGS sequence"/>
</dbReference>
<protein>
    <submittedName>
        <fullName evidence="2">Uncharacterized protein</fullName>
    </submittedName>
</protein>
<evidence type="ECO:0000256" key="1">
    <source>
        <dbReference type="SAM" id="MobiDB-lite"/>
    </source>
</evidence>
<evidence type="ECO:0000313" key="3">
    <source>
        <dbReference type="Proteomes" id="UP000467700"/>
    </source>
</evidence>
<proteinExistence type="predicted"/>
<accession>A0A8S0W865</accession>
<dbReference type="AlphaFoldDB" id="A0A8S0W865"/>
<evidence type="ECO:0000313" key="2">
    <source>
        <dbReference type="EMBL" id="CAA7261016.1"/>
    </source>
</evidence>
<feature type="region of interest" description="Disordered" evidence="1">
    <location>
        <begin position="172"/>
        <end position="198"/>
    </location>
</feature>
<dbReference type="EMBL" id="CACVBS010000031">
    <property type="protein sequence ID" value="CAA7261016.1"/>
    <property type="molecule type" value="Genomic_DNA"/>
</dbReference>
<organism evidence="2 3">
    <name type="scientific">Cyclocybe aegerita</name>
    <name type="common">Black poplar mushroom</name>
    <name type="synonym">Agrocybe aegerita</name>
    <dbReference type="NCBI Taxonomy" id="1973307"/>
    <lineage>
        <taxon>Eukaryota</taxon>
        <taxon>Fungi</taxon>
        <taxon>Dikarya</taxon>
        <taxon>Basidiomycota</taxon>
        <taxon>Agaricomycotina</taxon>
        <taxon>Agaricomycetes</taxon>
        <taxon>Agaricomycetidae</taxon>
        <taxon>Agaricales</taxon>
        <taxon>Agaricineae</taxon>
        <taxon>Bolbitiaceae</taxon>
        <taxon>Cyclocybe</taxon>
    </lineage>
</organism>
<sequence>MPDLEDYTKIPMLSITGRRLEAFAASRQRRKCYLAVQPDPNNCFGHQRLNFKHYFTIKFGDGPQSRISGYSSSNGNYAFAYNDGTTRAGKALERYVLQFTGAKMVAQHDHIRSEWYEIEDNGLRDEKGRDLREVLLQLLKDFGHYDLEDEDSCTAAGESIIQLLAPVSDLNNIPPRPSFDTQATDMPPLPDWNVEDQT</sequence>
<keyword evidence="3" id="KW-1185">Reference proteome</keyword>
<name>A0A8S0W865_CYCAE</name>
<gene>
    <name evidence="2" type="ORF">AAE3_LOCUS3169</name>
</gene>
<reference evidence="2 3" key="1">
    <citation type="submission" date="2020-01" db="EMBL/GenBank/DDBJ databases">
        <authorList>
            <person name="Gupta K D."/>
        </authorList>
    </citation>
    <scope>NUCLEOTIDE SEQUENCE [LARGE SCALE GENOMIC DNA]</scope>
</reference>
<comment type="caution">
    <text evidence="2">The sequence shown here is derived from an EMBL/GenBank/DDBJ whole genome shotgun (WGS) entry which is preliminary data.</text>
</comment>